<dbReference type="PANTHER" id="PTHR24421:SF10">
    <property type="entry name" value="NITRATE_NITRITE SENSOR PROTEIN NARQ"/>
    <property type="match status" value="1"/>
</dbReference>
<evidence type="ECO:0000259" key="15">
    <source>
        <dbReference type="SMART" id="SM00387"/>
    </source>
</evidence>
<keyword evidence="4" id="KW-1003">Cell membrane</keyword>
<evidence type="ECO:0000256" key="10">
    <source>
        <dbReference type="ARBA" id="ARBA00022840"/>
    </source>
</evidence>
<evidence type="ECO:0000256" key="2">
    <source>
        <dbReference type="ARBA" id="ARBA00004651"/>
    </source>
</evidence>
<evidence type="ECO:0000256" key="8">
    <source>
        <dbReference type="ARBA" id="ARBA00022741"/>
    </source>
</evidence>
<dbReference type="Pfam" id="PF17200">
    <property type="entry name" value="sCache_2"/>
    <property type="match status" value="1"/>
</dbReference>
<keyword evidence="9 17" id="KW-0418">Kinase</keyword>
<evidence type="ECO:0000256" key="1">
    <source>
        <dbReference type="ARBA" id="ARBA00000085"/>
    </source>
</evidence>
<evidence type="ECO:0000256" key="5">
    <source>
        <dbReference type="ARBA" id="ARBA00022553"/>
    </source>
</evidence>
<keyword evidence="5" id="KW-0597">Phosphoprotein</keyword>
<sequence length="500" mass="56660">MNNRAALRPDCFLKAAGIVWLYYKNQSVGTYKPLTLKIKILLLALLPLIIISVAITTVHQRQIRELSEQEIATFERNLLASKKEELRHYVELALATTTGPLSMLDQGKSREWVEEEVKRKLTALSFGADGYFFAYSREGVNIVHRVQPYLIGQNLIDIQDSDGKYLIQNLLKRASEGGGFERYKWRKPSEGGQEDKLAYVVEIPRLGWMMGTGLYLDDITAEVAAIREDVQTNIESTFVTVIGIISITVILIILVGLIINIRESQLANQRLQELAQNSLKLQVNQRRTFARELHDGINQILVSTRMWMNLVDKKWQQDAGRAHLKKATDMLDQAIQEVRRVSHDLRPIVLDDLGLEAALRQMLKGIAERSEIKVSTRIHLDQALPDIVVTNIYRIVQEALTNIEKHSGATEIKLSLLEQGNVVSLRIEDNGKGFYNVRRGGLGLKNMRERTEILGGSFRINSYPRVPDISRSQLTSGTIISAVFYLEAVYQSSRDVEHES</sequence>
<dbReference type="GO" id="GO:0005524">
    <property type="term" value="F:ATP binding"/>
    <property type="evidence" value="ECO:0007669"/>
    <property type="project" value="UniProtKB-KW"/>
</dbReference>
<gene>
    <name evidence="17" type="primary">nreB</name>
    <name evidence="17" type="ORF">EHSB41UT_00513</name>
</gene>
<feature type="domain" description="Single Cache" evidence="16">
    <location>
        <begin position="75"/>
        <end position="168"/>
    </location>
</feature>
<dbReference type="Gene3D" id="3.30.450.20">
    <property type="entry name" value="PAS domain"/>
    <property type="match status" value="1"/>
</dbReference>
<evidence type="ECO:0000256" key="7">
    <source>
        <dbReference type="ARBA" id="ARBA00022692"/>
    </source>
</evidence>
<evidence type="ECO:0000313" key="18">
    <source>
        <dbReference type="Proteomes" id="UP000196573"/>
    </source>
</evidence>
<evidence type="ECO:0000256" key="3">
    <source>
        <dbReference type="ARBA" id="ARBA00012438"/>
    </source>
</evidence>
<dbReference type="InterPro" id="IPR033480">
    <property type="entry name" value="sCache_2"/>
</dbReference>
<dbReference type="InterPro" id="IPR011712">
    <property type="entry name" value="Sig_transdc_His_kin_sub3_dim/P"/>
</dbReference>
<dbReference type="Gene3D" id="1.20.5.1930">
    <property type="match status" value="1"/>
</dbReference>
<dbReference type="GO" id="GO:0046983">
    <property type="term" value="F:protein dimerization activity"/>
    <property type="evidence" value="ECO:0007669"/>
    <property type="project" value="InterPro"/>
</dbReference>
<dbReference type="EMBL" id="FWPT01000001">
    <property type="protein sequence ID" value="SMA35276.1"/>
    <property type="molecule type" value="Genomic_DNA"/>
</dbReference>
<name>A0A1X7AFC1_9GAMM</name>
<dbReference type="AlphaFoldDB" id="A0A1X7AFC1"/>
<dbReference type="Pfam" id="PF07730">
    <property type="entry name" value="HisKA_3"/>
    <property type="match status" value="1"/>
</dbReference>
<feature type="transmembrane region" description="Helical" evidence="14">
    <location>
        <begin position="40"/>
        <end position="59"/>
    </location>
</feature>
<dbReference type="GO" id="GO:0000155">
    <property type="term" value="F:phosphorelay sensor kinase activity"/>
    <property type="evidence" value="ECO:0007669"/>
    <property type="project" value="InterPro"/>
</dbReference>
<dbReference type="GO" id="GO:0005886">
    <property type="term" value="C:plasma membrane"/>
    <property type="evidence" value="ECO:0007669"/>
    <property type="project" value="UniProtKB-SubCell"/>
</dbReference>
<feature type="domain" description="Histidine kinase/HSP90-like ATPase" evidence="15">
    <location>
        <begin position="387"/>
        <end position="488"/>
    </location>
</feature>
<keyword evidence="7 14" id="KW-0812">Transmembrane</keyword>
<evidence type="ECO:0000256" key="4">
    <source>
        <dbReference type="ARBA" id="ARBA00022475"/>
    </source>
</evidence>
<organism evidence="17 18">
    <name type="scientific">Parendozoicomonas haliclonae</name>
    <dbReference type="NCBI Taxonomy" id="1960125"/>
    <lineage>
        <taxon>Bacteria</taxon>
        <taxon>Pseudomonadati</taxon>
        <taxon>Pseudomonadota</taxon>
        <taxon>Gammaproteobacteria</taxon>
        <taxon>Oceanospirillales</taxon>
        <taxon>Endozoicomonadaceae</taxon>
        <taxon>Parendozoicomonas</taxon>
    </lineage>
</organism>
<dbReference type="SMART" id="SM00387">
    <property type="entry name" value="HATPase_c"/>
    <property type="match status" value="1"/>
</dbReference>
<dbReference type="InterPro" id="IPR036890">
    <property type="entry name" value="HATPase_C_sf"/>
</dbReference>
<dbReference type="EC" id="2.7.13.3" evidence="3"/>
<dbReference type="CDD" id="cd16917">
    <property type="entry name" value="HATPase_UhpB-NarQ-NarX-like"/>
    <property type="match status" value="1"/>
</dbReference>
<dbReference type="PANTHER" id="PTHR24421">
    <property type="entry name" value="NITRATE/NITRITE SENSOR PROTEIN NARX-RELATED"/>
    <property type="match status" value="1"/>
</dbReference>
<comment type="catalytic activity">
    <reaction evidence="1">
        <text>ATP + protein L-histidine = ADP + protein N-phospho-L-histidine.</text>
        <dbReference type="EC" id="2.7.13.3"/>
    </reaction>
</comment>
<dbReference type="InterPro" id="IPR050482">
    <property type="entry name" value="Sensor_HK_TwoCompSys"/>
</dbReference>
<dbReference type="SMART" id="SM01049">
    <property type="entry name" value="Cache_2"/>
    <property type="match status" value="1"/>
</dbReference>
<accession>A0A1X7AFC1</accession>
<keyword evidence="18" id="KW-1185">Reference proteome</keyword>
<keyword evidence="8" id="KW-0547">Nucleotide-binding</keyword>
<keyword evidence="11 14" id="KW-1133">Transmembrane helix</keyword>
<dbReference type="Proteomes" id="UP000196573">
    <property type="component" value="Unassembled WGS sequence"/>
</dbReference>
<dbReference type="InterPro" id="IPR003594">
    <property type="entry name" value="HATPase_dom"/>
</dbReference>
<evidence type="ECO:0000256" key="9">
    <source>
        <dbReference type="ARBA" id="ARBA00022777"/>
    </source>
</evidence>
<keyword evidence="10" id="KW-0067">ATP-binding</keyword>
<evidence type="ECO:0000256" key="14">
    <source>
        <dbReference type="SAM" id="Phobius"/>
    </source>
</evidence>
<reference evidence="17 18" key="1">
    <citation type="submission" date="2017-03" db="EMBL/GenBank/DDBJ databases">
        <authorList>
            <person name="Afonso C.L."/>
            <person name="Miller P.J."/>
            <person name="Scott M.A."/>
            <person name="Spackman E."/>
            <person name="Goraichik I."/>
            <person name="Dimitrov K.M."/>
            <person name="Suarez D.L."/>
            <person name="Swayne D.E."/>
        </authorList>
    </citation>
    <scope>NUCLEOTIDE SEQUENCE [LARGE SCALE GENOMIC DNA]</scope>
    <source>
        <strain evidence="17">SB41UT1</strain>
    </source>
</reference>
<protein>
    <recommendedName>
        <fullName evidence="3">histidine kinase</fullName>
        <ecNumber evidence="3">2.7.13.3</ecNumber>
    </recommendedName>
</protein>
<feature type="transmembrane region" description="Helical" evidence="14">
    <location>
        <begin position="238"/>
        <end position="261"/>
    </location>
</feature>
<comment type="subcellular location">
    <subcellularLocation>
        <location evidence="2">Cell membrane</location>
        <topology evidence="2">Multi-pass membrane protein</topology>
    </subcellularLocation>
</comment>
<dbReference type="Pfam" id="PF02518">
    <property type="entry name" value="HATPase_c"/>
    <property type="match status" value="1"/>
</dbReference>
<evidence type="ECO:0000256" key="13">
    <source>
        <dbReference type="ARBA" id="ARBA00023136"/>
    </source>
</evidence>
<keyword evidence="6 17" id="KW-0808">Transferase</keyword>
<evidence type="ECO:0000259" key="16">
    <source>
        <dbReference type="SMART" id="SM01049"/>
    </source>
</evidence>
<dbReference type="Gene3D" id="3.30.565.10">
    <property type="entry name" value="Histidine kinase-like ATPase, C-terminal domain"/>
    <property type="match status" value="1"/>
</dbReference>
<evidence type="ECO:0000256" key="11">
    <source>
        <dbReference type="ARBA" id="ARBA00022989"/>
    </source>
</evidence>
<evidence type="ECO:0000256" key="6">
    <source>
        <dbReference type="ARBA" id="ARBA00022679"/>
    </source>
</evidence>
<proteinExistence type="predicted"/>
<evidence type="ECO:0000256" key="12">
    <source>
        <dbReference type="ARBA" id="ARBA00023012"/>
    </source>
</evidence>
<dbReference type="SUPFAM" id="SSF55874">
    <property type="entry name" value="ATPase domain of HSP90 chaperone/DNA topoisomerase II/histidine kinase"/>
    <property type="match status" value="1"/>
</dbReference>
<keyword evidence="13 14" id="KW-0472">Membrane</keyword>
<evidence type="ECO:0000313" key="17">
    <source>
        <dbReference type="EMBL" id="SMA35276.1"/>
    </source>
</evidence>
<keyword evidence="12" id="KW-0902">Two-component regulatory system</keyword>